<accession>A0A8S3U4U2</accession>
<dbReference type="InterPro" id="IPR025705">
    <property type="entry name" value="Beta_hexosaminidase_sua/sub"/>
</dbReference>
<dbReference type="GO" id="GO:0016020">
    <property type="term" value="C:membrane"/>
    <property type="evidence" value="ECO:0007669"/>
    <property type="project" value="TreeGrafter"/>
</dbReference>
<comment type="catalytic activity">
    <reaction evidence="1">
        <text>Hydrolysis of terminal non-reducing N-acetyl-D-hexosamine residues in N-acetyl-beta-D-hexosaminides.</text>
        <dbReference type="EC" id="3.2.1.52"/>
    </reaction>
</comment>
<comment type="caution">
    <text evidence="8">The sequence shown here is derived from an EMBL/GenBank/DDBJ whole genome shotgun (WGS) entry which is preliminary data.</text>
</comment>
<dbReference type="GO" id="GO:0005975">
    <property type="term" value="P:carbohydrate metabolic process"/>
    <property type="evidence" value="ECO:0007669"/>
    <property type="project" value="InterPro"/>
</dbReference>
<dbReference type="OrthoDB" id="6157155at2759"/>
<dbReference type="PANTHER" id="PTHR22600">
    <property type="entry name" value="BETA-HEXOSAMINIDASE"/>
    <property type="match status" value="1"/>
</dbReference>
<feature type="domain" description="Beta-hexosaminidase bacterial type N-terminal" evidence="7">
    <location>
        <begin position="24"/>
        <end position="117"/>
    </location>
</feature>
<evidence type="ECO:0000313" key="9">
    <source>
        <dbReference type="Proteomes" id="UP000683360"/>
    </source>
</evidence>
<dbReference type="Gene3D" id="3.30.379.10">
    <property type="entry name" value="Chitobiase/beta-hexosaminidase domain 2-like"/>
    <property type="match status" value="1"/>
</dbReference>
<keyword evidence="5 8" id="KW-0326">Glycosidase</keyword>
<evidence type="ECO:0000256" key="4">
    <source>
        <dbReference type="ARBA" id="ARBA00022801"/>
    </source>
</evidence>
<evidence type="ECO:0000256" key="2">
    <source>
        <dbReference type="ARBA" id="ARBA00006285"/>
    </source>
</evidence>
<dbReference type="AlphaFoldDB" id="A0A8S3U4U2"/>
<dbReference type="GO" id="GO:0030203">
    <property type="term" value="P:glycosaminoglycan metabolic process"/>
    <property type="evidence" value="ECO:0007669"/>
    <property type="project" value="TreeGrafter"/>
</dbReference>
<evidence type="ECO:0000313" key="8">
    <source>
        <dbReference type="EMBL" id="CAG2237146.1"/>
    </source>
</evidence>
<evidence type="ECO:0000256" key="5">
    <source>
        <dbReference type="ARBA" id="ARBA00023295"/>
    </source>
</evidence>
<dbReference type="PANTHER" id="PTHR22600:SF57">
    <property type="entry name" value="BETA-N-ACETYLHEXOSAMINIDASE"/>
    <property type="match status" value="1"/>
</dbReference>
<dbReference type="EMBL" id="CAJPWZ010002378">
    <property type="protein sequence ID" value="CAG2237146.1"/>
    <property type="molecule type" value="Genomic_DNA"/>
</dbReference>
<evidence type="ECO:0000256" key="3">
    <source>
        <dbReference type="ARBA" id="ARBA00012663"/>
    </source>
</evidence>
<dbReference type="Pfam" id="PF00728">
    <property type="entry name" value="Glyco_hydro_20"/>
    <property type="match status" value="1"/>
</dbReference>
<comment type="similarity">
    <text evidence="2">Belongs to the glycosyl hydrolase 20 family.</text>
</comment>
<protein>
    <recommendedName>
        <fullName evidence="3">beta-N-acetylhexosaminidase</fullName>
        <ecNumber evidence="3">3.2.1.52</ecNumber>
    </recommendedName>
</protein>
<dbReference type="PRINTS" id="PR00738">
    <property type="entry name" value="GLHYDRLASE20"/>
</dbReference>
<dbReference type="InterPro" id="IPR017853">
    <property type="entry name" value="GH"/>
</dbReference>
<evidence type="ECO:0000256" key="1">
    <source>
        <dbReference type="ARBA" id="ARBA00001231"/>
    </source>
</evidence>
<organism evidence="8 9">
    <name type="scientific">Mytilus edulis</name>
    <name type="common">Blue mussel</name>
    <dbReference type="NCBI Taxonomy" id="6550"/>
    <lineage>
        <taxon>Eukaryota</taxon>
        <taxon>Metazoa</taxon>
        <taxon>Spiralia</taxon>
        <taxon>Lophotrochozoa</taxon>
        <taxon>Mollusca</taxon>
        <taxon>Bivalvia</taxon>
        <taxon>Autobranchia</taxon>
        <taxon>Pteriomorphia</taxon>
        <taxon>Mytilida</taxon>
        <taxon>Mytiloidea</taxon>
        <taxon>Mytilidae</taxon>
        <taxon>Mytilinae</taxon>
        <taxon>Mytilus</taxon>
    </lineage>
</organism>
<evidence type="ECO:0000259" key="7">
    <source>
        <dbReference type="Pfam" id="PF02838"/>
    </source>
</evidence>
<gene>
    <name evidence="8" type="ORF">MEDL_49625</name>
</gene>
<keyword evidence="4 8" id="KW-0378">Hydrolase</keyword>
<dbReference type="EC" id="3.2.1.52" evidence="3"/>
<dbReference type="InterPro" id="IPR015883">
    <property type="entry name" value="Glyco_hydro_20_cat"/>
</dbReference>
<name>A0A8S3U4U2_MYTED</name>
<evidence type="ECO:0000259" key="6">
    <source>
        <dbReference type="Pfam" id="PF00728"/>
    </source>
</evidence>
<feature type="domain" description="Glycoside hydrolase family 20 catalytic" evidence="6">
    <location>
        <begin position="121"/>
        <end position="178"/>
    </location>
</feature>
<dbReference type="Proteomes" id="UP000683360">
    <property type="component" value="Unassembled WGS sequence"/>
</dbReference>
<dbReference type="SUPFAM" id="SSF51445">
    <property type="entry name" value="(Trans)glycosidases"/>
    <property type="match status" value="1"/>
</dbReference>
<dbReference type="InterPro" id="IPR015882">
    <property type="entry name" value="HEX_bac_N"/>
</dbReference>
<sequence length="181" mass="20432">MSNKTIILKPEEWTIQTSAEFPNEVMYLADALKVKVATTPSLNKVIKLVKGKPIFKNTKSAESDEAYELKIDGISTEIQITATTGNGIFNGIQTLLSMADNIQGSGPIVLNSVTIKDRPRFKYRGVMLDVARNFHPKETVLKLLDLMAMYKLNKFHFHLSDDEGWRLEIPDIPELAQVRRI</sequence>
<dbReference type="GO" id="GO:0004563">
    <property type="term" value="F:beta-N-acetylhexosaminidase activity"/>
    <property type="evidence" value="ECO:0007669"/>
    <property type="project" value="UniProtKB-EC"/>
</dbReference>
<reference evidence="8" key="1">
    <citation type="submission" date="2021-03" db="EMBL/GenBank/DDBJ databases">
        <authorList>
            <person name="Bekaert M."/>
        </authorList>
    </citation>
    <scope>NUCLEOTIDE SEQUENCE</scope>
</reference>
<dbReference type="Pfam" id="PF02838">
    <property type="entry name" value="Glyco_hydro_20b"/>
    <property type="match status" value="1"/>
</dbReference>
<proteinExistence type="inferred from homology"/>
<dbReference type="Gene3D" id="3.20.20.80">
    <property type="entry name" value="Glycosidases"/>
    <property type="match status" value="1"/>
</dbReference>
<dbReference type="InterPro" id="IPR029018">
    <property type="entry name" value="Hex-like_dom2"/>
</dbReference>
<keyword evidence="9" id="KW-1185">Reference proteome</keyword>
<dbReference type="SUPFAM" id="SSF55545">
    <property type="entry name" value="beta-N-acetylhexosaminidase-like domain"/>
    <property type="match status" value="1"/>
</dbReference>